<name>A0A9D4ILZ6_DREPO</name>
<comment type="caution">
    <text evidence="1">The sequence shown here is derived from an EMBL/GenBank/DDBJ whole genome shotgun (WGS) entry which is preliminary data.</text>
</comment>
<accession>A0A9D4ILZ6</accession>
<proteinExistence type="predicted"/>
<reference evidence="1" key="2">
    <citation type="submission" date="2020-11" db="EMBL/GenBank/DDBJ databases">
        <authorList>
            <person name="McCartney M.A."/>
            <person name="Auch B."/>
            <person name="Kono T."/>
            <person name="Mallez S."/>
            <person name="Becker A."/>
            <person name="Gohl D.M."/>
            <person name="Silverstein K.A.T."/>
            <person name="Koren S."/>
            <person name="Bechman K.B."/>
            <person name="Herman A."/>
            <person name="Abrahante J.E."/>
            <person name="Garbe J."/>
        </authorList>
    </citation>
    <scope>NUCLEOTIDE SEQUENCE</scope>
    <source>
        <strain evidence="1">Duluth1</strain>
        <tissue evidence="1">Whole animal</tissue>
    </source>
</reference>
<dbReference type="Proteomes" id="UP000828390">
    <property type="component" value="Unassembled WGS sequence"/>
</dbReference>
<gene>
    <name evidence="1" type="ORF">DPMN_157133</name>
</gene>
<dbReference type="AlphaFoldDB" id="A0A9D4ILZ6"/>
<organism evidence="1 2">
    <name type="scientific">Dreissena polymorpha</name>
    <name type="common">Zebra mussel</name>
    <name type="synonym">Mytilus polymorpha</name>
    <dbReference type="NCBI Taxonomy" id="45954"/>
    <lineage>
        <taxon>Eukaryota</taxon>
        <taxon>Metazoa</taxon>
        <taxon>Spiralia</taxon>
        <taxon>Lophotrochozoa</taxon>
        <taxon>Mollusca</taxon>
        <taxon>Bivalvia</taxon>
        <taxon>Autobranchia</taxon>
        <taxon>Heteroconchia</taxon>
        <taxon>Euheterodonta</taxon>
        <taxon>Imparidentia</taxon>
        <taxon>Neoheterodontei</taxon>
        <taxon>Myida</taxon>
        <taxon>Dreissenoidea</taxon>
        <taxon>Dreissenidae</taxon>
        <taxon>Dreissena</taxon>
    </lineage>
</organism>
<dbReference type="EMBL" id="JAIWYP010000008">
    <property type="protein sequence ID" value="KAH3779330.1"/>
    <property type="molecule type" value="Genomic_DNA"/>
</dbReference>
<protein>
    <submittedName>
        <fullName evidence="1">Uncharacterized protein</fullName>
    </submittedName>
</protein>
<keyword evidence="2" id="KW-1185">Reference proteome</keyword>
<reference evidence="1" key="1">
    <citation type="journal article" date="2019" name="bioRxiv">
        <title>The Genome of the Zebra Mussel, Dreissena polymorpha: A Resource for Invasive Species Research.</title>
        <authorList>
            <person name="McCartney M.A."/>
            <person name="Auch B."/>
            <person name="Kono T."/>
            <person name="Mallez S."/>
            <person name="Zhang Y."/>
            <person name="Obille A."/>
            <person name="Becker A."/>
            <person name="Abrahante J.E."/>
            <person name="Garbe J."/>
            <person name="Badalamenti J.P."/>
            <person name="Herman A."/>
            <person name="Mangelson H."/>
            <person name="Liachko I."/>
            <person name="Sullivan S."/>
            <person name="Sone E.D."/>
            <person name="Koren S."/>
            <person name="Silverstein K.A.T."/>
            <person name="Beckman K.B."/>
            <person name="Gohl D.M."/>
        </authorList>
    </citation>
    <scope>NUCLEOTIDE SEQUENCE</scope>
    <source>
        <strain evidence="1">Duluth1</strain>
        <tissue evidence="1">Whole animal</tissue>
    </source>
</reference>
<sequence>MILPSIYWVINTSMDRKRNGIHWTLMKTVGRPRLCRRSDSSLTHQTTLVGKNQYVSG</sequence>
<evidence type="ECO:0000313" key="2">
    <source>
        <dbReference type="Proteomes" id="UP000828390"/>
    </source>
</evidence>
<evidence type="ECO:0000313" key="1">
    <source>
        <dbReference type="EMBL" id="KAH3779330.1"/>
    </source>
</evidence>